<organism evidence="6 7">
    <name type="scientific">Tunturiibacter lichenicola</name>
    <dbReference type="NCBI Taxonomy" id="2051959"/>
    <lineage>
        <taxon>Bacteria</taxon>
        <taxon>Pseudomonadati</taxon>
        <taxon>Acidobacteriota</taxon>
        <taxon>Terriglobia</taxon>
        <taxon>Terriglobales</taxon>
        <taxon>Acidobacteriaceae</taxon>
        <taxon>Tunturiibacter</taxon>
    </lineage>
</organism>
<feature type="compositionally biased region" description="Basic and acidic residues" evidence="4">
    <location>
        <begin position="241"/>
        <end position="264"/>
    </location>
</feature>
<gene>
    <name evidence="6" type="ORF">HDF08_003995</name>
</gene>
<feature type="domain" description="ParB-like N-terminal" evidence="5">
    <location>
        <begin position="45"/>
        <end position="135"/>
    </location>
</feature>
<keyword evidence="2" id="KW-0159">Chromosome partition</keyword>
<dbReference type="InterPro" id="IPR003115">
    <property type="entry name" value="ParB_N"/>
</dbReference>
<comment type="similarity">
    <text evidence="1">Belongs to the ParB family.</text>
</comment>
<dbReference type="NCBIfam" id="TIGR00180">
    <property type="entry name" value="parB_part"/>
    <property type="match status" value="1"/>
</dbReference>
<name>A0A852VQN4_9BACT</name>
<evidence type="ECO:0000259" key="5">
    <source>
        <dbReference type="SMART" id="SM00470"/>
    </source>
</evidence>
<evidence type="ECO:0000256" key="1">
    <source>
        <dbReference type="ARBA" id="ARBA00006295"/>
    </source>
</evidence>
<dbReference type="Gene3D" id="1.10.10.2830">
    <property type="match status" value="1"/>
</dbReference>
<dbReference type="Pfam" id="PF02195">
    <property type="entry name" value="ParB_N"/>
    <property type="match status" value="1"/>
</dbReference>
<dbReference type="InterPro" id="IPR041468">
    <property type="entry name" value="HTH_ParB/Spo0J"/>
</dbReference>
<proteinExistence type="inferred from homology"/>
<dbReference type="InterPro" id="IPR004437">
    <property type="entry name" value="ParB/RepB/Spo0J"/>
</dbReference>
<dbReference type="GO" id="GO:0007059">
    <property type="term" value="P:chromosome segregation"/>
    <property type="evidence" value="ECO:0007669"/>
    <property type="project" value="UniProtKB-KW"/>
</dbReference>
<dbReference type="SUPFAM" id="SSF110849">
    <property type="entry name" value="ParB/Sulfiredoxin"/>
    <property type="match status" value="1"/>
</dbReference>
<dbReference type="GO" id="GO:0005694">
    <property type="term" value="C:chromosome"/>
    <property type="evidence" value="ECO:0007669"/>
    <property type="project" value="TreeGrafter"/>
</dbReference>
<feature type="region of interest" description="Disordered" evidence="4">
    <location>
        <begin position="238"/>
        <end position="264"/>
    </location>
</feature>
<dbReference type="Pfam" id="PF23552">
    <property type="entry name" value="ParB_C"/>
    <property type="match status" value="1"/>
</dbReference>
<accession>A0A852VQN4</accession>
<dbReference type="PANTHER" id="PTHR33375:SF1">
    <property type="entry name" value="CHROMOSOME-PARTITIONING PROTEIN PARB-RELATED"/>
    <property type="match status" value="1"/>
</dbReference>
<dbReference type="Pfam" id="PF17762">
    <property type="entry name" value="HTH_ParB"/>
    <property type="match status" value="1"/>
</dbReference>
<dbReference type="InterPro" id="IPR036086">
    <property type="entry name" value="ParB/Sulfiredoxin_sf"/>
</dbReference>
<dbReference type="PANTHER" id="PTHR33375">
    <property type="entry name" value="CHROMOSOME-PARTITIONING PROTEIN PARB-RELATED"/>
    <property type="match status" value="1"/>
</dbReference>
<evidence type="ECO:0000256" key="2">
    <source>
        <dbReference type="ARBA" id="ARBA00022829"/>
    </source>
</evidence>
<dbReference type="SUPFAM" id="SSF109709">
    <property type="entry name" value="KorB DNA-binding domain-like"/>
    <property type="match status" value="1"/>
</dbReference>
<dbReference type="FunFam" id="3.90.1530.30:FF:000001">
    <property type="entry name" value="Chromosome partitioning protein ParB"/>
    <property type="match status" value="1"/>
</dbReference>
<dbReference type="AlphaFoldDB" id="A0A852VQN4"/>
<dbReference type="Gene3D" id="3.90.1530.30">
    <property type="match status" value="1"/>
</dbReference>
<evidence type="ECO:0000313" key="7">
    <source>
        <dbReference type="Proteomes" id="UP000564385"/>
    </source>
</evidence>
<dbReference type="Proteomes" id="UP000564385">
    <property type="component" value="Unassembled WGS sequence"/>
</dbReference>
<comment type="caution">
    <text evidence="6">The sequence shown here is derived from an EMBL/GenBank/DDBJ whole genome shotgun (WGS) entry which is preliminary data.</text>
</comment>
<dbReference type="InterPro" id="IPR050336">
    <property type="entry name" value="Chromosome_partition/occlusion"/>
</dbReference>
<dbReference type="GO" id="GO:0003677">
    <property type="term" value="F:DNA binding"/>
    <property type="evidence" value="ECO:0007669"/>
    <property type="project" value="UniProtKB-KW"/>
</dbReference>
<dbReference type="InterPro" id="IPR057240">
    <property type="entry name" value="ParB_dimer_C"/>
</dbReference>
<dbReference type="FunFam" id="1.10.10.2830:FF:000001">
    <property type="entry name" value="Chromosome partitioning protein ParB"/>
    <property type="match status" value="1"/>
</dbReference>
<dbReference type="EMBL" id="JACCCU010000003">
    <property type="protein sequence ID" value="NYF91876.1"/>
    <property type="molecule type" value="Genomic_DNA"/>
</dbReference>
<dbReference type="SMART" id="SM00470">
    <property type="entry name" value="ParB"/>
    <property type="match status" value="1"/>
</dbReference>
<dbReference type="CDD" id="cd16393">
    <property type="entry name" value="SPO0J_N"/>
    <property type="match status" value="1"/>
</dbReference>
<evidence type="ECO:0000256" key="3">
    <source>
        <dbReference type="ARBA" id="ARBA00023125"/>
    </source>
</evidence>
<sequence>MPTATADPKRRALGKGLESLLPQRPAPVSLSAAAAQISEPTGKPLEIPLDQIERNPFQTRSHFDEAKLAELAQSIAASGVVQPIVVRPLSGGRYQLITGERRWLASKKANKTTIPSIVRQVSDEQTLEMTIVENLQRADLNPIEQARAYQRLSSDFKMTQEQMAVRTGKERASVANFLRLLRLPESVQQKVESGDLSFGHARTLLALDSPEAITTAAQKVMALSLSVRQTESYVQGLINPEAKEKKESKADAQPEDPNVREAQDRLRRSLGLKVRIEDKKGKGRVIIEYSGLEDFDSILTALGGQ</sequence>
<evidence type="ECO:0000313" key="6">
    <source>
        <dbReference type="EMBL" id="NYF91876.1"/>
    </source>
</evidence>
<evidence type="ECO:0000256" key="4">
    <source>
        <dbReference type="SAM" id="MobiDB-lite"/>
    </source>
</evidence>
<keyword evidence="3" id="KW-0238">DNA-binding</keyword>
<protein>
    <submittedName>
        <fullName evidence="6">ParB family chromosome partitioning protein</fullName>
    </submittedName>
</protein>
<reference evidence="6 7" key="1">
    <citation type="submission" date="2020-07" db="EMBL/GenBank/DDBJ databases">
        <title>Genomic Encyclopedia of Type Strains, Phase IV (KMG-V): Genome sequencing to study the core and pangenomes of soil and plant-associated prokaryotes.</title>
        <authorList>
            <person name="Whitman W."/>
        </authorList>
    </citation>
    <scope>NUCLEOTIDE SEQUENCE [LARGE SCALE GENOMIC DNA]</scope>
    <source>
        <strain evidence="6 7">M8UP22</strain>
    </source>
</reference>